<keyword evidence="4 5" id="KW-0413">Isomerase</keyword>
<dbReference type="Pfam" id="PF00254">
    <property type="entry name" value="FKBP_C"/>
    <property type="match status" value="1"/>
</dbReference>
<evidence type="ECO:0000256" key="1">
    <source>
        <dbReference type="ARBA" id="ARBA00000971"/>
    </source>
</evidence>
<dbReference type="InterPro" id="IPR046357">
    <property type="entry name" value="PPIase_dom_sf"/>
</dbReference>
<evidence type="ECO:0000313" key="7">
    <source>
        <dbReference type="EMBL" id="CAD9497651.1"/>
    </source>
</evidence>
<dbReference type="AlphaFoldDB" id="A0A7S2HQS5"/>
<name>A0A7S2HQS5_9STRA</name>
<dbReference type="SUPFAM" id="SSF54534">
    <property type="entry name" value="FKBP-like"/>
    <property type="match status" value="1"/>
</dbReference>
<dbReference type="InterPro" id="IPR050689">
    <property type="entry name" value="FKBP-type_PPIase"/>
</dbReference>
<sequence>MDVSGAGSGIDISGDGGVILETKEPGNGVRPEPGMIVFVQYTGRLTNGTVFDATANKPHRKDIGFYFPLGMRAVIKGWDVGFQRMSVGEKATLTLRYDYAYGEQGMQSSGIPPRATLVFDVELLDAKTMTAEELDELDERVDSLRQ</sequence>
<dbReference type="GO" id="GO:0005737">
    <property type="term" value="C:cytoplasm"/>
    <property type="evidence" value="ECO:0007669"/>
    <property type="project" value="TreeGrafter"/>
</dbReference>
<dbReference type="PANTHER" id="PTHR10516:SF443">
    <property type="entry name" value="FK506-BINDING PROTEIN 59-RELATED"/>
    <property type="match status" value="1"/>
</dbReference>
<comment type="catalytic activity">
    <reaction evidence="1 5">
        <text>[protein]-peptidylproline (omega=180) = [protein]-peptidylproline (omega=0)</text>
        <dbReference type="Rhea" id="RHEA:16237"/>
        <dbReference type="Rhea" id="RHEA-COMP:10747"/>
        <dbReference type="Rhea" id="RHEA-COMP:10748"/>
        <dbReference type="ChEBI" id="CHEBI:83833"/>
        <dbReference type="ChEBI" id="CHEBI:83834"/>
        <dbReference type="EC" id="5.2.1.8"/>
    </reaction>
</comment>
<reference evidence="7" key="1">
    <citation type="submission" date="2021-01" db="EMBL/GenBank/DDBJ databases">
        <authorList>
            <person name="Corre E."/>
            <person name="Pelletier E."/>
            <person name="Niang G."/>
            <person name="Scheremetjew M."/>
            <person name="Finn R."/>
            <person name="Kale V."/>
            <person name="Holt S."/>
            <person name="Cochrane G."/>
            <person name="Meng A."/>
            <person name="Brown T."/>
            <person name="Cohen L."/>
        </authorList>
    </citation>
    <scope>NUCLEOTIDE SEQUENCE</scope>
    <source>
        <strain evidence="7">CCMP1381</strain>
    </source>
</reference>
<evidence type="ECO:0000256" key="3">
    <source>
        <dbReference type="ARBA" id="ARBA00023110"/>
    </source>
</evidence>
<protein>
    <recommendedName>
        <fullName evidence="2 5">peptidylprolyl isomerase</fullName>
        <ecNumber evidence="2 5">5.2.1.8</ecNumber>
    </recommendedName>
</protein>
<proteinExistence type="predicted"/>
<evidence type="ECO:0000256" key="2">
    <source>
        <dbReference type="ARBA" id="ARBA00013194"/>
    </source>
</evidence>
<evidence type="ECO:0000256" key="5">
    <source>
        <dbReference type="PROSITE-ProRule" id="PRU00277"/>
    </source>
</evidence>
<accession>A0A7S2HQS5</accession>
<evidence type="ECO:0000259" key="6">
    <source>
        <dbReference type="PROSITE" id="PS50059"/>
    </source>
</evidence>
<dbReference type="EMBL" id="HBGS01063694">
    <property type="protein sequence ID" value="CAD9497651.1"/>
    <property type="molecule type" value="Transcribed_RNA"/>
</dbReference>
<dbReference type="EC" id="5.2.1.8" evidence="2 5"/>
<dbReference type="Gene3D" id="3.10.50.40">
    <property type="match status" value="1"/>
</dbReference>
<gene>
    <name evidence="7" type="ORF">DSPE1174_LOCUS33188</name>
</gene>
<dbReference type="PANTHER" id="PTHR10516">
    <property type="entry name" value="PEPTIDYL-PROLYL CIS-TRANS ISOMERASE"/>
    <property type="match status" value="1"/>
</dbReference>
<dbReference type="InterPro" id="IPR001179">
    <property type="entry name" value="PPIase_FKBP_dom"/>
</dbReference>
<keyword evidence="3 5" id="KW-0697">Rotamase</keyword>
<evidence type="ECO:0000256" key="4">
    <source>
        <dbReference type="ARBA" id="ARBA00023235"/>
    </source>
</evidence>
<dbReference type="GO" id="GO:0003755">
    <property type="term" value="F:peptidyl-prolyl cis-trans isomerase activity"/>
    <property type="evidence" value="ECO:0007669"/>
    <property type="project" value="UniProtKB-KW"/>
</dbReference>
<dbReference type="PROSITE" id="PS50059">
    <property type="entry name" value="FKBP_PPIASE"/>
    <property type="match status" value="1"/>
</dbReference>
<feature type="domain" description="PPIase FKBP-type" evidence="6">
    <location>
        <begin position="34"/>
        <end position="127"/>
    </location>
</feature>
<organism evidence="7">
    <name type="scientific">Octactis speculum</name>
    <dbReference type="NCBI Taxonomy" id="3111310"/>
    <lineage>
        <taxon>Eukaryota</taxon>
        <taxon>Sar</taxon>
        <taxon>Stramenopiles</taxon>
        <taxon>Ochrophyta</taxon>
        <taxon>Dictyochophyceae</taxon>
        <taxon>Dictyochales</taxon>
        <taxon>Dictyochaceae</taxon>
        <taxon>Octactis</taxon>
    </lineage>
</organism>